<feature type="transmembrane region" description="Helical" evidence="12">
    <location>
        <begin position="154"/>
        <end position="178"/>
    </location>
</feature>
<name>A0A0J9C3R1_9FIRM</name>
<dbReference type="InterPro" id="IPR018113">
    <property type="entry name" value="PTrfase_EIIB_Cys"/>
</dbReference>
<dbReference type="GO" id="GO:0009401">
    <property type="term" value="P:phosphoenolpyruvate-dependent sugar phosphotransferase system"/>
    <property type="evidence" value="ECO:0007669"/>
    <property type="project" value="UniProtKB-KW"/>
</dbReference>
<dbReference type="EMBL" id="ADLK01000020">
    <property type="protein sequence ID" value="KMW19807.1"/>
    <property type="molecule type" value="Genomic_DNA"/>
</dbReference>
<feature type="transmembrane region" description="Helical" evidence="12">
    <location>
        <begin position="307"/>
        <end position="325"/>
    </location>
</feature>
<feature type="domain" description="PTS EIIB type-1" evidence="14">
    <location>
        <begin position="6"/>
        <end position="88"/>
    </location>
</feature>
<dbReference type="Gene3D" id="2.70.70.10">
    <property type="entry name" value="Glucose Permease (Domain IIA)"/>
    <property type="match status" value="1"/>
</dbReference>
<dbReference type="InterPro" id="IPR036878">
    <property type="entry name" value="Glu_permease_IIB"/>
</dbReference>
<dbReference type="FunFam" id="3.30.1360.60:FF:000001">
    <property type="entry name" value="PTS system glucose-specific IIBC component PtsG"/>
    <property type="match status" value="1"/>
</dbReference>
<evidence type="ECO:0000256" key="2">
    <source>
        <dbReference type="ARBA" id="ARBA00022448"/>
    </source>
</evidence>
<feature type="transmembrane region" description="Helical" evidence="12">
    <location>
        <begin position="400"/>
        <end position="423"/>
    </location>
</feature>
<dbReference type="InterPro" id="IPR001127">
    <property type="entry name" value="PTS_EIIA_1_perm"/>
</dbReference>
<protein>
    <recommendedName>
        <fullName evidence="18">PTS system protein</fullName>
    </recommendedName>
</protein>
<evidence type="ECO:0000256" key="8">
    <source>
        <dbReference type="ARBA" id="ARBA00022777"/>
    </source>
</evidence>
<evidence type="ECO:0000256" key="5">
    <source>
        <dbReference type="ARBA" id="ARBA00022679"/>
    </source>
</evidence>
<dbReference type="InterPro" id="IPR013013">
    <property type="entry name" value="PTS_EIIC_1"/>
</dbReference>
<keyword evidence="10 12" id="KW-0472">Membrane</keyword>
<keyword evidence="4" id="KW-0762">Sugar transport</keyword>
<dbReference type="Proteomes" id="UP000037392">
    <property type="component" value="Unassembled WGS sequence"/>
</dbReference>
<evidence type="ECO:0000259" key="13">
    <source>
        <dbReference type="PROSITE" id="PS51093"/>
    </source>
</evidence>
<gene>
    <name evidence="16" type="ORF">HMPREF9470_02547</name>
</gene>
<evidence type="ECO:0008006" key="18">
    <source>
        <dbReference type="Google" id="ProtNLM"/>
    </source>
</evidence>
<dbReference type="PROSITE" id="PS51103">
    <property type="entry name" value="PTS_EIIC_TYPE_1"/>
    <property type="match status" value="1"/>
</dbReference>
<dbReference type="CDD" id="cd00212">
    <property type="entry name" value="PTS_IIB_glc"/>
    <property type="match status" value="1"/>
</dbReference>
<keyword evidence="3" id="KW-1003">Cell membrane</keyword>
<dbReference type="GO" id="GO:0005886">
    <property type="term" value="C:plasma membrane"/>
    <property type="evidence" value="ECO:0007669"/>
    <property type="project" value="UniProtKB-SubCell"/>
</dbReference>
<organism evidence="16 17">
    <name type="scientific">[Clostridium] citroniae WAL-19142</name>
    <dbReference type="NCBI Taxonomy" id="742734"/>
    <lineage>
        <taxon>Bacteria</taxon>
        <taxon>Bacillati</taxon>
        <taxon>Bacillota</taxon>
        <taxon>Clostridia</taxon>
        <taxon>Lachnospirales</taxon>
        <taxon>Lachnospiraceae</taxon>
        <taxon>Enterocloster</taxon>
    </lineage>
</organism>
<dbReference type="InterPro" id="IPR050558">
    <property type="entry name" value="PTS_Sugar-Specific_Components"/>
</dbReference>
<comment type="caution">
    <text evidence="16">The sequence shown here is derived from an EMBL/GenBank/DDBJ whole genome shotgun (WGS) entry which is preliminary data.</text>
</comment>
<evidence type="ECO:0000256" key="6">
    <source>
        <dbReference type="ARBA" id="ARBA00022683"/>
    </source>
</evidence>
<evidence type="ECO:0000256" key="9">
    <source>
        <dbReference type="ARBA" id="ARBA00022989"/>
    </source>
</evidence>
<keyword evidence="2" id="KW-0813">Transport</keyword>
<evidence type="ECO:0000259" key="14">
    <source>
        <dbReference type="PROSITE" id="PS51098"/>
    </source>
</evidence>
<keyword evidence="5" id="KW-0808">Transferase</keyword>
<dbReference type="GO" id="GO:0015574">
    <property type="term" value="F:trehalose transmembrane transporter activity"/>
    <property type="evidence" value="ECO:0007669"/>
    <property type="project" value="InterPro"/>
</dbReference>
<dbReference type="PROSITE" id="PS01035">
    <property type="entry name" value="PTS_EIIB_TYPE_1_CYS"/>
    <property type="match status" value="1"/>
</dbReference>
<evidence type="ECO:0000256" key="11">
    <source>
        <dbReference type="PROSITE-ProRule" id="PRU00421"/>
    </source>
</evidence>
<sequence length="640" mass="67742">MAGRFTEDSKKLLEYVGGRENIAAVSHCVTRMRFVLNDPSKADTGAIESLASAKGTFTQAGQFQVIIGNEVSTFYNDFVAVAGIEGVSKDAVKKAAKQNQNMLQRIMSSLAEIFAPLIPAIIVGGLILGFRNIIGEIALFDGGTKTLTQVSVFWAGMNSFLWLIGEAVFHFLPVCIVWSITKKMGTTQALGIVLGITLVSPQLLNAYSVASTAAAEIPKWNFGFMQVDMIGYQAQVLPAVLAGFTLVYLERFFRKICPSVISMIVVPFCSLILSVIVAHGILGPIGWKAGAVISDLVNAGLTSSFKGVFAAVFGFFYAPLVITGLHHMSNAIDLQLIADFGGTTLWPMIALSNIAQGSAVLAMICLQKRDAKAKEVSVPACISCYLGVTEPAMFGVNLKYGFPFICGMAGSAVAAALSVMSGVKANAIGVGGIPGVLSIQPQYMGIFVIAMAVVIVIPFGLTFIIGKRRGIGTEGKSDGEREERTGDVAVEQLTAYVSGRVIPMEEVPDQVFASKALGDGVAIEPEDEVLRAPANGTVAVVMDGSLHACGLVLDNGMEVLLHIGLDTVDMNGEGFEALVKPGDRVNAGDQLIRFSRERIRKAGHPDMVIMVVTNPGNTASIEWKFGFLASAGADAVAVLK</sequence>
<evidence type="ECO:0000256" key="4">
    <source>
        <dbReference type="ARBA" id="ARBA00022597"/>
    </source>
</evidence>
<dbReference type="PANTHER" id="PTHR30175:SF4">
    <property type="entry name" value="PTS SYSTEM TREHALOSE-SPECIFIC EIIBC COMPONENT"/>
    <property type="match status" value="1"/>
</dbReference>
<dbReference type="Pfam" id="PF00367">
    <property type="entry name" value="PTS_EIIB"/>
    <property type="match status" value="1"/>
</dbReference>
<dbReference type="GO" id="GO:0090589">
    <property type="term" value="F:protein-phosphocysteine-trehalose phosphotransferase system transporter activity"/>
    <property type="evidence" value="ECO:0007669"/>
    <property type="project" value="TreeGrafter"/>
</dbReference>
<dbReference type="NCBIfam" id="TIGR00830">
    <property type="entry name" value="PTBA"/>
    <property type="match status" value="1"/>
</dbReference>
<feature type="transmembrane region" description="Helical" evidence="12">
    <location>
        <begin position="230"/>
        <end position="249"/>
    </location>
</feature>
<dbReference type="PROSITE" id="PS00371">
    <property type="entry name" value="PTS_EIIA_TYPE_1_HIS"/>
    <property type="match status" value="1"/>
</dbReference>
<evidence type="ECO:0000256" key="10">
    <source>
        <dbReference type="ARBA" id="ARBA00023136"/>
    </source>
</evidence>
<feature type="transmembrane region" description="Helical" evidence="12">
    <location>
        <begin position="261"/>
        <end position="287"/>
    </location>
</feature>
<dbReference type="InterPro" id="IPR011296">
    <property type="entry name" value="PTS_IIBC_treh"/>
</dbReference>
<keyword evidence="9 12" id="KW-1133">Transmembrane helix</keyword>
<evidence type="ECO:0000313" key="16">
    <source>
        <dbReference type="EMBL" id="KMW19807.1"/>
    </source>
</evidence>
<dbReference type="NCBIfam" id="TIGR01992">
    <property type="entry name" value="PTS-IIBC-Tre"/>
    <property type="match status" value="1"/>
</dbReference>
<dbReference type="InterPro" id="IPR001996">
    <property type="entry name" value="PTS_IIB_1"/>
</dbReference>
<feature type="domain" description="PTS EIIA type-1" evidence="13">
    <location>
        <begin position="509"/>
        <end position="614"/>
    </location>
</feature>
<comment type="subcellular location">
    <subcellularLocation>
        <location evidence="1">Cell membrane</location>
        <topology evidence="1">Multi-pass membrane protein</topology>
    </subcellularLocation>
</comment>
<dbReference type="AlphaFoldDB" id="A0A0J9C3R1"/>
<dbReference type="PATRIC" id="fig|742734.4.peg.2729"/>
<feature type="transmembrane region" description="Helical" evidence="12">
    <location>
        <begin position="190"/>
        <end position="210"/>
    </location>
</feature>
<dbReference type="Pfam" id="PF02378">
    <property type="entry name" value="PTS_EIIC"/>
    <property type="match status" value="1"/>
</dbReference>
<evidence type="ECO:0000313" key="17">
    <source>
        <dbReference type="Proteomes" id="UP000037392"/>
    </source>
</evidence>
<accession>A0A0J9C3R1</accession>
<dbReference type="InterPro" id="IPR003352">
    <property type="entry name" value="PTS_EIIC"/>
</dbReference>
<keyword evidence="6" id="KW-0598">Phosphotransferase system</keyword>
<evidence type="ECO:0000256" key="12">
    <source>
        <dbReference type="SAM" id="Phobius"/>
    </source>
</evidence>
<evidence type="ECO:0000256" key="1">
    <source>
        <dbReference type="ARBA" id="ARBA00004651"/>
    </source>
</evidence>
<dbReference type="OrthoDB" id="92465at2"/>
<keyword evidence="7 12" id="KW-0812">Transmembrane</keyword>
<dbReference type="PANTHER" id="PTHR30175">
    <property type="entry name" value="PHOSPHOTRANSFERASE SYSTEM TRANSPORT PROTEIN"/>
    <property type="match status" value="1"/>
</dbReference>
<dbReference type="SUPFAM" id="SSF51261">
    <property type="entry name" value="Duplicated hybrid motif"/>
    <property type="match status" value="1"/>
</dbReference>
<reference evidence="16 17" key="1">
    <citation type="submission" date="2011-04" db="EMBL/GenBank/DDBJ databases">
        <title>The Genome Sequence of Clostridium citroniae WAL-19142.</title>
        <authorList>
            <consortium name="The Broad Institute Genome Sequencing Platform"/>
            <person name="Earl A."/>
            <person name="Ward D."/>
            <person name="Feldgarden M."/>
            <person name="Gevers D."/>
            <person name="Warren Y.A."/>
            <person name="Tyrrell K.L."/>
            <person name="Citron D.M."/>
            <person name="Goldstein E.J."/>
            <person name="Daigneault M."/>
            <person name="Allen-Vercoe E."/>
            <person name="Young S.K."/>
            <person name="Zeng Q."/>
            <person name="Gargeya S."/>
            <person name="Fitzgerald M."/>
            <person name="Haas B."/>
            <person name="Abouelleil A."/>
            <person name="Alvarado L."/>
            <person name="Arachchi H.M."/>
            <person name="Berlin A."/>
            <person name="Brown A."/>
            <person name="Chapman S.B."/>
            <person name="Chen Z."/>
            <person name="Dunbar C."/>
            <person name="Freedman E."/>
            <person name="Gearin G."/>
            <person name="Gellesch M."/>
            <person name="Goldberg J."/>
            <person name="Griggs A."/>
            <person name="Gujja S."/>
            <person name="Heilman E.R."/>
            <person name="Heiman D."/>
            <person name="Howarth C."/>
            <person name="Larson L."/>
            <person name="Lui A."/>
            <person name="MacDonald P.J."/>
            <person name="Mehta T."/>
            <person name="Montmayeur A."/>
            <person name="Murphy C."/>
            <person name="Neiman D."/>
            <person name="Pearson M."/>
            <person name="Priest M."/>
            <person name="Roberts A."/>
            <person name="Saif S."/>
            <person name="Shea T."/>
            <person name="Shenoy N."/>
            <person name="Sisk P."/>
            <person name="Stolte C."/>
            <person name="Sykes S."/>
            <person name="White J."/>
            <person name="Yandava C."/>
            <person name="Wortman J."/>
            <person name="Nusbaum C."/>
            <person name="Birren B."/>
        </authorList>
    </citation>
    <scope>NUCLEOTIDE SEQUENCE [LARGE SCALE GENOMIC DNA]</scope>
    <source>
        <strain evidence="16 17">WAL-19142</strain>
    </source>
</reference>
<feature type="domain" description="PTS EIIC type-1" evidence="15">
    <location>
        <begin position="108"/>
        <end position="477"/>
    </location>
</feature>
<evidence type="ECO:0000256" key="7">
    <source>
        <dbReference type="ARBA" id="ARBA00022692"/>
    </source>
</evidence>
<dbReference type="GeneID" id="93164202"/>
<dbReference type="NCBIfam" id="NF008236">
    <property type="entry name" value="PRK11007.1"/>
    <property type="match status" value="1"/>
</dbReference>
<evidence type="ECO:0000256" key="3">
    <source>
        <dbReference type="ARBA" id="ARBA00022475"/>
    </source>
</evidence>
<dbReference type="PROSITE" id="PS51093">
    <property type="entry name" value="PTS_EIIA_TYPE_1"/>
    <property type="match status" value="1"/>
</dbReference>
<dbReference type="RefSeq" id="WP_048929980.1">
    <property type="nucleotide sequence ID" value="NZ_KQ235878.1"/>
</dbReference>
<dbReference type="InterPro" id="IPR011055">
    <property type="entry name" value="Dup_hybrid_motif"/>
</dbReference>
<feature type="active site" description="Phosphocysteine intermediate; for EIIB activity" evidence="11">
    <location>
        <position position="28"/>
    </location>
</feature>
<proteinExistence type="predicted"/>
<dbReference type="Pfam" id="PF00358">
    <property type="entry name" value="PTS_EIIA_1"/>
    <property type="match status" value="1"/>
</dbReference>
<dbReference type="Gene3D" id="3.30.1360.60">
    <property type="entry name" value="Glucose permease domain IIB"/>
    <property type="match status" value="1"/>
</dbReference>
<evidence type="ECO:0000259" key="15">
    <source>
        <dbReference type="PROSITE" id="PS51103"/>
    </source>
</evidence>
<dbReference type="FunFam" id="2.70.70.10:FF:000001">
    <property type="entry name" value="PTS system glucose-specific IIA component"/>
    <property type="match status" value="1"/>
</dbReference>
<feature type="transmembrane region" description="Helical" evidence="12">
    <location>
        <begin position="443"/>
        <end position="466"/>
    </location>
</feature>
<dbReference type="GO" id="GO:0016301">
    <property type="term" value="F:kinase activity"/>
    <property type="evidence" value="ECO:0007669"/>
    <property type="project" value="UniProtKB-KW"/>
</dbReference>
<feature type="transmembrane region" description="Helical" evidence="12">
    <location>
        <begin position="113"/>
        <end position="134"/>
    </location>
</feature>
<dbReference type="PROSITE" id="PS51098">
    <property type="entry name" value="PTS_EIIB_TYPE_1"/>
    <property type="match status" value="1"/>
</dbReference>
<keyword evidence="8" id="KW-0418">Kinase</keyword>
<dbReference type="GO" id="GO:0008982">
    <property type="term" value="F:protein-N(PI)-phosphohistidine-sugar phosphotransferase activity"/>
    <property type="evidence" value="ECO:0007669"/>
    <property type="project" value="InterPro"/>
</dbReference>
<dbReference type="SUPFAM" id="SSF55604">
    <property type="entry name" value="Glucose permease domain IIB"/>
    <property type="match status" value="1"/>
</dbReference>
<dbReference type="NCBIfam" id="TIGR00826">
    <property type="entry name" value="EIIB_glc"/>
    <property type="match status" value="1"/>
</dbReference>